<dbReference type="PROSITE" id="PS50889">
    <property type="entry name" value="S4"/>
    <property type="match status" value="1"/>
</dbReference>
<dbReference type="GO" id="GO:0003723">
    <property type="term" value="F:RNA binding"/>
    <property type="evidence" value="ECO:0007669"/>
    <property type="project" value="UniProtKB-KW"/>
</dbReference>
<dbReference type="PROSITE" id="PS01129">
    <property type="entry name" value="PSI_RLU"/>
    <property type="match status" value="1"/>
</dbReference>
<reference evidence="7 8" key="1">
    <citation type="journal article" date="2016" name="Environ. Microbiol.">
        <title>Genomic resolution of a cold subsurface aquifer community provides metabolic insights for novel microbes adapted to high CO concentrations.</title>
        <authorList>
            <person name="Probst A.J."/>
            <person name="Castelle C.J."/>
            <person name="Singh A."/>
            <person name="Brown C.T."/>
            <person name="Anantharaman K."/>
            <person name="Sharon I."/>
            <person name="Hug L.A."/>
            <person name="Burstein D."/>
            <person name="Emerson J.B."/>
            <person name="Thomas B.C."/>
            <person name="Banfield J.F."/>
        </authorList>
    </citation>
    <scope>NUCLEOTIDE SEQUENCE [LARGE SCALE GENOMIC DNA]</scope>
    <source>
        <strain evidence="7">CG1_02_42_45</strain>
    </source>
</reference>
<evidence type="ECO:0000256" key="1">
    <source>
        <dbReference type="ARBA" id="ARBA00010876"/>
    </source>
</evidence>
<evidence type="ECO:0000256" key="4">
    <source>
        <dbReference type="PROSITE-ProRule" id="PRU00182"/>
    </source>
</evidence>
<dbReference type="SMART" id="SM00363">
    <property type="entry name" value="S4"/>
    <property type="match status" value="1"/>
</dbReference>
<evidence type="ECO:0000259" key="6">
    <source>
        <dbReference type="SMART" id="SM00363"/>
    </source>
</evidence>
<gene>
    <name evidence="7" type="ORF">AUJ40_02480</name>
</gene>
<feature type="domain" description="RNA-binding S4" evidence="6">
    <location>
        <begin position="12"/>
        <end position="80"/>
    </location>
</feature>
<keyword evidence="2 5" id="KW-0413">Isomerase</keyword>
<comment type="catalytic activity">
    <reaction evidence="5">
        <text>a uridine in RNA = a pseudouridine in RNA</text>
        <dbReference type="Rhea" id="RHEA:48348"/>
        <dbReference type="Rhea" id="RHEA-COMP:12068"/>
        <dbReference type="Rhea" id="RHEA-COMP:12069"/>
        <dbReference type="ChEBI" id="CHEBI:65314"/>
        <dbReference type="ChEBI" id="CHEBI:65315"/>
    </reaction>
</comment>
<dbReference type="SUPFAM" id="SSF55120">
    <property type="entry name" value="Pseudouridine synthase"/>
    <property type="match status" value="1"/>
</dbReference>
<evidence type="ECO:0000256" key="3">
    <source>
        <dbReference type="PIRSR" id="PIRSR606225-1"/>
    </source>
</evidence>
<proteinExistence type="inferred from homology"/>
<sequence>MEFKISKNEAGERADVFLAKKIPDISRAQIQQAIRSGVVKINRKSIKSSYILKIGDKITVEDKFLENLNKPLKLKSEKIPLKVIFEDDDLLVIDKPSSLVTHPGAGNKSGTVVNALLNYIPEIKNVVQEKTDQFSLLRPGIVHRLDKDTSGLMVIAKNRQTLSFLSSELQNKQFNKYYLALVYGWLPEGGKIESYLARDKKNRKKIIEVEKEFGKNAISNYKAQKYLETKDGKYHVTLAEIEILTGRTHQIRVQMKGIGFPILGDAAYVSKESERLSRELSAKRQMLHAARIRFRLPSTKKYLELSTSLPEDFQKILDKLKEI</sequence>
<dbReference type="InterPro" id="IPR050188">
    <property type="entry name" value="RluA_PseudoU_synthase"/>
</dbReference>
<dbReference type="PANTHER" id="PTHR21600:SF44">
    <property type="entry name" value="RIBOSOMAL LARGE SUBUNIT PSEUDOURIDINE SYNTHASE D"/>
    <property type="match status" value="1"/>
</dbReference>
<evidence type="ECO:0000313" key="8">
    <source>
        <dbReference type="Proteomes" id="UP000182753"/>
    </source>
</evidence>
<dbReference type="InterPro" id="IPR002942">
    <property type="entry name" value="S4_RNA-bd"/>
</dbReference>
<dbReference type="Gene3D" id="3.30.2350.10">
    <property type="entry name" value="Pseudouridine synthase"/>
    <property type="match status" value="1"/>
</dbReference>
<dbReference type="Pfam" id="PF01479">
    <property type="entry name" value="S4"/>
    <property type="match status" value="1"/>
</dbReference>
<dbReference type="AlphaFoldDB" id="A0A1J4RPW6"/>
<dbReference type="Pfam" id="PF00849">
    <property type="entry name" value="PseudoU_synth_2"/>
    <property type="match status" value="1"/>
</dbReference>
<feature type="active site" evidence="3">
    <location>
        <position position="146"/>
    </location>
</feature>
<dbReference type="InterPro" id="IPR020103">
    <property type="entry name" value="PsdUridine_synth_cat_dom_sf"/>
</dbReference>
<evidence type="ECO:0000256" key="2">
    <source>
        <dbReference type="ARBA" id="ARBA00023235"/>
    </source>
</evidence>
<evidence type="ECO:0000256" key="5">
    <source>
        <dbReference type="RuleBase" id="RU362028"/>
    </source>
</evidence>
<dbReference type="CDD" id="cd00165">
    <property type="entry name" value="S4"/>
    <property type="match status" value="1"/>
</dbReference>
<name>A0A1J4RPW6_9BACT</name>
<dbReference type="NCBIfam" id="TIGR00005">
    <property type="entry name" value="rluA_subfam"/>
    <property type="match status" value="1"/>
</dbReference>
<comment type="function">
    <text evidence="5">Responsible for synthesis of pseudouridine from uracil.</text>
</comment>
<dbReference type="GO" id="GO:0120159">
    <property type="term" value="F:rRNA pseudouridine synthase activity"/>
    <property type="evidence" value="ECO:0007669"/>
    <property type="project" value="UniProtKB-ARBA"/>
</dbReference>
<dbReference type="EMBL" id="MNUJ01000051">
    <property type="protein sequence ID" value="OIN89072.1"/>
    <property type="molecule type" value="Genomic_DNA"/>
</dbReference>
<dbReference type="InterPro" id="IPR036986">
    <property type="entry name" value="S4_RNA-bd_sf"/>
</dbReference>
<evidence type="ECO:0000313" key="7">
    <source>
        <dbReference type="EMBL" id="OIN89072.1"/>
    </source>
</evidence>
<dbReference type="EC" id="5.4.99.-" evidence="5"/>
<dbReference type="InterPro" id="IPR006225">
    <property type="entry name" value="PsdUridine_synth_RluC/D"/>
</dbReference>
<organism evidence="7 8">
    <name type="scientific">Candidatus Berkelbacteria bacterium CG1_02_42_45</name>
    <dbReference type="NCBI Taxonomy" id="1805036"/>
    <lineage>
        <taxon>Bacteria</taxon>
        <taxon>Candidatus Berkelbacteria</taxon>
    </lineage>
</organism>
<accession>A0A1J4RPW6</accession>
<dbReference type="InterPro" id="IPR006224">
    <property type="entry name" value="PsdUridine_synth_RluA-like_CS"/>
</dbReference>
<dbReference type="InterPro" id="IPR006145">
    <property type="entry name" value="PsdUridine_synth_RsuA/RluA"/>
</dbReference>
<dbReference type="Gene3D" id="3.10.290.10">
    <property type="entry name" value="RNA-binding S4 domain"/>
    <property type="match status" value="1"/>
</dbReference>
<dbReference type="GO" id="GO:0000455">
    <property type="term" value="P:enzyme-directed rRNA pseudouridine synthesis"/>
    <property type="evidence" value="ECO:0007669"/>
    <property type="project" value="TreeGrafter"/>
</dbReference>
<protein>
    <recommendedName>
        <fullName evidence="5">Pseudouridine synthase</fullName>
        <ecNumber evidence="5">5.4.99.-</ecNumber>
    </recommendedName>
</protein>
<dbReference type="Proteomes" id="UP000182753">
    <property type="component" value="Unassembled WGS sequence"/>
</dbReference>
<dbReference type="PANTHER" id="PTHR21600">
    <property type="entry name" value="MITOCHONDRIAL RNA PSEUDOURIDINE SYNTHASE"/>
    <property type="match status" value="1"/>
</dbReference>
<dbReference type="SUPFAM" id="SSF55174">
    <property type="entry name" value="Alpha-L RNA-binding motif"/>
    <property type="match status" value="1"/>
</dbReference>
<comment type="caution">
    <text evidence="7">The sequence shown here is derived from an EMBL/GenBank/DDBJ whole genome shotgun (WGS) entry which is preliminary data.</text>
</comment>
<keyword evidence="4" id="KW-0694">RNA-binding</keyword>
<dbReference type="CDD" id="cd02869">
    <property type="entry name" value="PseudoU_synth_RluA_like"/>
    <property type="match status" value="1"/>
</dbReference>
<comment type="similarity">
    <text evidence="1 5">Belongs to the pseudouridine synthase RluA family.</text>
</comment>